<feature type="transmembrane region" description="Helical" evidence="12">
    <location>
        <begin position="135"/>
        <end position="156"/>
    </location>
</feature>
<dbReference type="Pfam" id="PF00487">
    <property type="entry name" value="FA_desaturase"/>
    <property type="match status" value="1"/>
</dbReference>
<dbReference type="PANTHER" id="PTHR38674">
    <property type="entry name" value="ALKANE 1-MONOOXYGENASE 1"/>
    <property type="match status" value="1"/>
</dbReference>
<dbReference type="OrthoDB" id="4759734at2"/>
<organism evidence="14 15">
    <name type="scientific">Candidatus Macondimonas diazotrophica</name>
    <dbReference type="NCBI Taxonomy" id="2305248"/>
    <lineage>
        <taxon>Bacteria</taxon>
        <taxon>Pseudomonadati</taxon>
        <taxon>Pseudomonadota</taxon>
        <taxon>Gammaproteobacteria</taxon>
        <taxon>Chromatiales</taxon>
        <taxon>Ectothiorhodospiraceae</taxon>
        <taxon>Candidatus Macondimonas</taxon>
    </lineage>
</organism>
<dbReference type="AlphaFoldDB" id="A0A4Z0FB61"/>
<evidence type="ECO:0000256" key="3">
    <source>
        <dbReference type="ARBA" id="ARBA00022475"/>
    </source>
</evidence>
<name>A0A4Z0FB61_9GAMM</name>
<keyword evidence="4" id="KW-0997">Cell inner membrane</keyword>
<sequence length="421" mass="47544">MLFSYGLEGNAMGLTARLTSSFHYLKFFFPLFLVSLSLYSLVHGLTPGWHLLWVIGGLVLLEFALGETEYNHDYQRPAVFVAMMYAYILLTLMLYLVFLWVLAFHFRGTDLLGLADAVYALTHTDMTEAHQGNSVASLLFYTLMVGTVGGAGAIGLGHELSHRTREPLATFIARVAGIPAAFTYYAIEHGPGHHITVATDDDSSTALRGESLYRYFLRTMPRDYRMAWDIETDRMRRLGLSKFSWKNRLLHGWAAEAALFLAVTWVSGFMGLLFFSLAALWTHFAYKLATYGQHYGITRVPGSEVKPHHAWDCANRFDFWLLAGGSRHTHHHLDGSVEFWNLENIPNAPRLRFGYLVTILAGTIPPLWYKLSTPQLIEWDEKWATPEERELADRANAKSGIPALEARSRQDDAAILYPESA</sequence>
<dbReference type="PANTHER" id="PTHR38674:SF1">
    <property type="entry name" value="ALKANE 1-MONOOXYGENASE 1"/>
    <property type="match status" value="1"/>
</dbReference>
<evidence type="ECO:0000256" key="1">
    <source>
        <dbReference type="ARBA" id="ARBA00004429"/>
    </source>
</evidence>
<evidence type="ECO:0000256" key="7">
    <source>
        <dbReference type="ARBA" id="ARBA00022989"/>
    </source>
</evidence>
<dbReference type="GO" id="GO:0004497">
    <property type="term" value="F:monooxygenase activity"/>
    <property type="evidence" value="ECO:0007669"/>
    <property type="project" value="UniProtKB-KW"/>
</dbReference>
<keyword evidence="11 12" id="KW-0472">Membrane</keyword>
<feature type="transmembrane region" description="Helical" evidence="12">
    <location>
        <begin position="168"/>
        <end position="187"/>
    </location>
</feature>
<evidence type="ECO:0000256" key="11">
    <source>
        <dbReference type="ARBA" id="ARBA00023136"/>
    </source>
</evidence>
<keyword evidence="10" id="KW-0503">Monooxygenase</keyword>
<accession>A0A4Z0FB61</accession>
<gene>
    <name evidence="14" type="ORF">E4680_01740</name>
</gene>
<evidence type="ECO:0000256" key="8">
    <source>
        <dbReference type="ARBA" id="ARBA00023002"/>
    </source>
</evidence>
<evidence type="ECO:0000256" key="9">
    <source>
        <dbReference type="ARBA" id="ARBA00023004"/>
    </source>
</evidence>
<comment type="caution">
    <text evidence="14">The sequence shown here is derived from an EMBL/GenBank/DDBJ whole genome shotgun (WGS) entry which is preliminary data.</text>
</comment>
<evidence type="ECO:0000256" key="2">
    <source>
        <dbReference type="ARBA" id="ARBA00010823"/>
    </source>
</evidence>
<dbReference type="GO" id="GO:0046872">
    <property type="term" value="F:metal ion binding"/>
    <property type="evidence" value="ECO:0007669"/>
    <property type="project" value="UniProtKB-KW"/>
</dbReference>
<evidence type="ECO:0000256" key="10">
    <source>
        <dbReference type="ARBA" id="ARBA00023033"/>
    </source>
</evidence>
<feature type="domain" description="Fatty acid desaturase" evidence="13">
    <location>
        <begin position="139"/>
        <end position="344"/>
    </location>
</feature>
<dbReference type="EMBL" id="SRIO01000002">
    <property type="protein sequence ID" value="TFZ83733.1"/>
    <property type="molecule type" value="Genomic_DNA"/>
</dbReference>
<comment type="subcellular location">
    <subcellularLocation>
        <location evidence="1">Cell inner membrane</location>
        <topology evidence="1">Multi-pass membrane protein</topology>
    </subcellularLocation>
</comment>
<dbReference type="InterPro" id="IPR005804">
    <property type="entry name" value="FA_desaturase_dom"/>
</dbReference>
<feature type="transmembrane region" description="Helical" evidence="12">
    <location>
        <begin position="78"/>
        <end position="103"/>
    </location>
</feature>
<keyword evidence="9" id="KW-0408">Iron</keyword>
<feature type="transmembrane region" description="Helical" evidence="12">
    <location>
        <begin position="257"/>
        <end position="281"/>
    </location>
</feature>
<protein>
    <recommendedName>
        <fullName evidence="13">Fatty acid desaturase domain-containing protein</fullName>
    </recommendedName>
</protein>
<feature type="transmembrane region" description="Helical" evidence="12">
    <location>
        <begin position="21"/>
        <end position="42"/>
    </location>
</feature>
<comment type="similarity">
    <text evidence="2">Belongs to the fatty acid desaturase type 1 family. AlkB subfamily.</text>
</comment>
<keyword evidence="7 12" id="KW-1133">Transmembrane helix</keyword>
<evidence type="ECO:0000313" key="14">
    <source>
        <dbReference type="EMBL" id="TFZ83733.1"/>
    </source>
</evidence>
<keyword evidence="8" id="KW-0560">Oxidoreductase</keyword>
<evidence type="ECO:0000256" key="4">
    <source>
        <dbReference type="ARBA" id="ARBA00022519"/>
    </source>
</evidence>
<reference evidence="14 15" key="1">
    <citation type="journal article" date="2019" name="ISME J.">
        <title>Candidatus Macondimonas diazotrophica, a novel gammaproteobacterial genus dominating crude-oil-contaminated coastal sediments.</title>
        <authorList>
            <person name="Karthikeyan S."/>
            <person name="Konstantinidis K."/>
        </authorList>
    </citation>
    <scope>NUCLEOTIDE SEQUENCE [LARGE SCALE GENOMIC DNA]</scope>
    <source>
        <strain evidence="14 15">KTK01</strain>
    </source>
</reference>
<dbReference type="GO" id="GO:0005886">
    <property type="term" value="C:plasma membrane"/>
    <property type="evidence" value="ECO:0007669"/>
    <property type="project" value="UniProtKB-SubCell"/>
</dbReference>
<keyword evidence="15" id="KW-1185">Reference proteome</keyword>
<keyword evidence="6" id="KW-0479">Metal-binding</keyword>
<evidence type="ECO:0000259" key="13">
    <source>
        <dbReference type="Pfam" id="PF00487"/>
    </source>
</evidence>
<evidence type="ECO:0000313" key="15">
    <source>
        <dbReference type="Proteomes" id="UP000297890"/>
    </source>
</evidence>
<keyword evidence="5 12" id="KW-0812">Transmembrane</keyword>
<evidence type="ECO:0000256" key="12">
    <source>
        <dbReference type="SAM" id="Phobius"/>
    </source>
</evidence>
<dbReference type="GO" id="GO:0006629">
    <property type="term" value="P:lipid metabolic process"/>
    <property type="evidence" value="ECO:0007669"/>
    <property type="project" value="InterPro"/>
</dbReference>
<dbReference type="Proteomes" id="UP000297890">
    <property type="component" value="Unassembled WGS sequence"/>
</dbReference>
<evidence type="ECO:0000256" key="5">
    <source>
        <dbReference type="ARBA" id="ARBA00022692"/>
    </source>
</evidence>
<dbReference type="InterPro" id="IPR033885">
    <property type="entry name" value="AlkB/XylM"/>
</dbReference>
<proteinExistence type="inferred from homology"/>
<feature type="transmembrane region" description="Helical" evidence="12">
    <location>
        <begin position="48"/>
        <end position="66"/>
    </location>
</feature>
<evidence type="ECO:0000256" key="6">
    <source>
        <dbReference type="ARBA" id="ARBA00022723"/>
    </source>
</evidence>
<keyword evidence="3" id="KW-1003">Cell membrane</keyword>